<feature type="non-terminal residue" evidence="1">
    <location>
        <position position="332"/>
    </location>
</feature>
<dbReference type="Proteomes" id="UP001139981">
    <property type="component" value="Unassembled WGS sequence"/>
</dbReference>
<dbReference type="EMBL" id="JANBVB010003247">
    <property type="protein sequence ID" value="KAJ2879755.1"/>
    <property type="molecule type" value="Genomic_DNA"/>
</dbReference>
<sequence>MAGQTRLIWYQPIEVSQSMRSYLDSRQVADWLSGDYLLALTLVRVPDPEVAGAYSYHATLLAIDGAEACITEVGTTKISPAFLVTQPLACAFDADTGVLAMLTEAGVYEKLSLVIGHSALEDPIMFERTSEVVLRGFVPCVNDSRQGSVLMANLLTQSPLALAALTENYVAIVGTHSVVSHARKGPYESVLTVWDLQYGCLHAEKSLPIAPAHLVAGAKGLSLPRLLYQVQTLSPRLSESGAPNDQISLAVTVAHTADLHSALDSVQDLSSAPALKAKKKKSTTNVAIAAPVDASVAWDVETYVISALLPPVTLLASLRLKNNAKYYVDPEE</sequence>
<keyword evidence="2" id="KW-1185">Reference proteome</keyword>
<accession>A0ACC1LUC1</accession>
<proteinExistence type="predicted"/>
<evidence type="ECO:0000313" key="2">
    <source>
        <dbReference type="Proteomes" id="UP001139981"/>
    </source>
</evidence>
<reference evidence="1" key="1">
    <citation type="submission" date="2022-07" db="EMBL/GenBank/DDBJ databases">
        <title>Phylogenomic reconstructions and comparative analyses of Kickxellomycotina fungi.</title>
        <authorList>
            <person name="Reynolds N.K."/>
            <person name="Stajich J.E."/>
            <person name="Barry K."/>
            <person name="Grigoriev I.V."/>
            <person name="Crous P."/>
            <person name="Smith M.E."/>
        </authorList>
    </citation>
    <scope>NUCLEOTIDE SEQUENCE</scope>
    <source>
        <strain evidence="1">CBS 190363</strain>
    </source>
</reference>
<comment type="caution">
    <text evidence="1">The sequence shown here is derived from an EMBL/GenBank/DDBJ whole genome shotgun (WGS) entry which is preliminary data.</text>
</comment>
<organism evidence="1 2">
    <name type="scientific">Coemansia aciculifera</name>
    <dbReference type="NCBI Taxonomy" id="417176"/>
    <lineage>
        <taxon>Eukaryota</taxon>
        <taxon>Fungi</taxon>
        <taxon>Fungi incertae sedis</taxon>
        <taxon>Zoopagomycota</taxon>
        <taxon>Kickxellomycotina</taxon>
        <taxon>Kickxellomycetes</taxon>
        <taxon>Kickxellales</taxon>
        <taxon>Kickxellaceae</taxon>
        <taxon>Coemansia</taxon>
    </lineage>
</organism>
<evidence type="ECO:0000313" key="1">
    <source>
        <dbReference type="EMBL" id="KAJ2879755.1"/>
    </source>
</evidence>
<name>A0ACC1LUC1_9FUNG</name>
<protein>
    <submittedName>
        <fullName evidence="1">Uncharacterized protein</fullName>
    </submittedName>
</protein>
<gene>
    <name evidence="1" type="ORF">IWW38_006064</name>
</gene>